<gene>
    <name evidence="3" type="ORF">SAMN05421680_12155</name>
    <name evidence="2" type="ORF">Xmau_03886</name>
</gene>
<feature type="domain" description="N-acetyltransferase" evidence="1">
    <location>
        <begin position="71"/>
        <end position="210"/>
    </location>
</feature>
<dbReference type="OrthoDB" id="6442235at2"/>
<keyword evidence="5" id="KW-1185">Reference proteome</keyword>
<evidence type="ECO:0000259" key="1">
    <source>
        <dbReference type="PROSITE" id="PS51186"/>
    </source>
</evidence>
<dbReference type="GO" id="GO:0016747">
    <property type="term" value="F:acyltransferase activity, transferring groups other than amino-acyl groups"/>
    <property type="evidence" value="ECO:0007669"/>
    <property type="project" value="InterPro"/>
</dbReference>
<dbReference type="Proteomes" id="UP000224607">
    <property type="component" value="Unassembled WGS sequence"/>
</dbReference>
<reference evidence="2 5" key="3">
    <citation type="journal article" date="2017" name="Nat. Microbiol.">
        <title>Natural product diversity associated with the nematode symbionts Photorhabdus and Xenorhabdus.</title>
        <authorList>
            <person name="Tobias N.J."/>
            <person name="Wolff H."/>
            <person name="Djahanschiri B."/>
            <person name="Grundmann F."/>
            <person name="Kronenwerth M."/>
            <person name="Shi Y.M."/>
            <person name="Simonyi S."/>
            <person name="Grun P."/>
            <person name="Shapiro-Ilan D."/>
            <person name="Pidot S.J."/>
            <person name="Stinear T.P."/>
            <person name="Ebersberger I."/>
            <person name="Bode H.B."/>
        </authorList>
    </citation>
    <scope>NUCLEOTIDE SEQUENCE [LARGE SCALE GENOMIC DNA]</scope>
    <source>
        <strain evidence="2 5">DSM 17908</strain>
    </source>
</reference>
<reference evidence="4" key="1">
    <citation type="submission" date="2016-10" db="EMBL/GenBank/DDBJ databases">
        <authorList>
            <person name="Varghese N."/>
            <person name="Submissions S."/>
        </authorList>
    </citation>
    <scope>NUCLEOTIDE SEQUENCE [LARGE SCALE GENOMIC DNA]</scope>
    <source>
        <strain evidence="4">DSM 17908</strain>
    </source>
</reference>
<evidence type="ECO:0000313" key="5">
    <source>
        <dbReference type="Proteomes" id="UP000224607"/>
    </source>
</evidence>
<dbReference type="CDD" id="cd04301">
    <property type="entry name" value="NAT_SF"/>
    <property type="match status" value="1"/>
</dbReference>
<dbReference type="EMBL" id="NITY01000021">
    <property type="protein sequence ID" value="PHM37408.1"/>
    <property type="molecule type" value="Genomic_DNA"/>
</dbReference>
<proteinExistence type="predicted"/>
<dbReference type="Pfam" id="PF00583">
    <property type="entry name" value="Acetyltransf_1"/>
    <property type="match status" value="1"/>
</dbReference>
<evidence type="ECO:0000313" key="4">
    <source>
        <dbReference type="Proteomes" id="UP000198919"/>
    </source>
</evidence>
<dbReference type="EMBL" id="FORG01000021">
    <property type="protein sequence ID" value="SFJ95977.1"/>
    <property type="molecule type" value="Genomic_DNA"/>
</dbReference>
<protein>
    <submittedName>
        <fullName evidence="2">N-acetyltransferase</fullName>
    </submittedName>
</protein>
<dbReference type="SUPFAM" id="SSF55729">
    <property type="entry name" value="Acyl-CoA N-acyltransferases (Nat)"/>
    <property type="match status" value="1"/>
</dbReference>
<evidence type="ECO:0000313" key="3">
    <source>
        <dbReference type="EMBL" id="SFJ95977.1"/>
    </source>
</evidence>
<dbReference type="PROSITE" id="PS51186">
    <property type="entry name" value="GNAT"/>
    <property type="match status" value="1"/>
</dbReference>
<reference evidence="3" key="2">
    <citation type="submission" date="2016-10" db="EMBL/GenBank/DDBJ databases">
        <authorList>
            <person name="de Groot N.N."/>
        </authorList>
    </citation>
    <scope>NUCLEOTIDE SEQUENCE [LARGE SCALE GENOMIC DNA]</scope>
    <source>
        <strain evidence="3">DSM 17908</strain>
    </source>
</reference>
<name>A0A1I3VNZ7_9GAMM</name>
<evidence type="ECO:0000313" key="2">
    <source>
        <dbReference type="EMBL" id="PHM37408.1"/>
    </source>
</evidence>
<dbReference type="RefSeq" id="WP_092513097.1">
    <property type="nucleotide sequence ID" value="NZ_CAWNQB010000014.1"/>
</dbReference>
<organism evidence="3 4">
    <name type="scientific">Xenorhabdus mauleonii</name>
    <dbReference type="NCBI Taxonomy" id="351675"/>
    <lineage>
        <taxon>Bacteria</taxon>
        <taxon>Pseudomonadati</taxon>
        <taxon>Pseudomonadota</taxon>
        <taxon>Gammaproteobacteria</taxon>
        <taxon>Enterobacterales</taxon>
        <taxon>Morganellaceae</taxon>
        <taxon>Xenorhabdus</taxon>
    </lineage>
</organism>
<dbReference type="AlphaFoldDB" id="A0A1I3VNZ7"/>
<accession>A0A1I3VNZ7</accession>
<dbReference type="InterPro" id="IPR016181">
    <property type="entry name" value="Acyl_CoA_acyltransferase"/>
</dbReference>
<dbReference type="STRING" id="351675.SAMN05421680_12155"/>
<dbReference type="InterPro" id="IPR000182">
    <property type="entry name" value="GNAT_dom"/>
</dbReference>
<dbReference type="Proteomes" id="UP000198919">
    <property type="component" value="Unassembled WGS sequence"/>
</dbReference>
<dbReference type="Gene3D" id="3.40.630.30">
    <property type="match status" value="1"/>
</dbReference>
<sequence length="224" mass="25713">MFRSKSFDMHRPIGFGSLSRACSMPNIKITMHDARMSLVVKEVDKNKAQKNVSTILYENMLNKDWLYEETSEPPDSFQQKWNDRYDESRRALVNILEEISRDIRPRQKLEKDILYFIAYFRGVPVGALLLYADGGSKGASSIEHMATHSGIRGCGVLLIEAAINKLLQLGMSGKVRTIASTNENARAYINMGFRHIDQYELILRPAKRNDKWNFIDGHYKYIGC</sequence>